<evidence type="ECO:0000256" key="7">
    <source>
        <dbReference type="ARBA" id="ARBA00023237"/>
    </source>
</evidence>
<keyword evidence="7 8" id="KW-0998">Cell outer membrane</keyword>
<evidence type="ECO:0000256" key="9">
    <source>
        <dbReference type="RuleBase" id="RU003357"/>
    </source>
</evidence>
<comment type="subcellular location">
    <subcellularLocation>
        <location evidence="1 8">Cell outer membrane</location>
        <topology evidence="1 8">Multi-pass membrane protein</topology>
    </subcellularLocation>
</comment>
<comment type="caution">
    <text evidence="13">The sequence shown here is derived from an EMBL/GenBank/DDBJ whole genome shotgun (WGS) entry which is preliminary data.</text>
</comment>
<evidence type="ECO:0000256" key="4">
    <source>
        <dbReference type="ARBA" id="ARBA00022692"/>
    </source>
</evidence>
<reference evidence="13 14" key="1">
    <citation type="submission" date="2019-01" db="EMBL/GenBank/DDBJ databases">
        <title>Genome sequences of marine Pseudoalteromonas species.</title>
        <authorList>
            <person name="Boraston A.B."/>
            <person name="Hehemann J.-H."/>
            <person name="Vickers C.J."/>
            <person name="Salama-Alber O."/>
            <person name="Abe K."/>
            <person name="Hettle A.J."/>
        </authorList>
    </citation>
    <scope>NUCLEOTIDE SEQUENCE [LARGE SCALE GENOMIC DNA]</scope>
    <source>
        <strain evidence="13 14">PS42</strain>
    </source>
</reference>
<dbReference type="Gene3D" id="2.40.170.20">
    <property type="entry name" value="TonB-dependent receptor, beta-barrel domain"/>
    <property type="match status" value="1"/>
</dbReference>
<feature type="domain" description="TonB-dependent receptor-like beta-barrel" evidence="11">
    <location>
        <begin position="418"/>
        <end position="977"/>
    </location>
</feature>
<dbReference type="InterPro" id="IPR000531">
    <property type="entry name" value="Beta-barrel_TonB"/>
</dbReference>
<comment type="similarity">
    <text evidence="8 9">Belongs to the TonB-dependent receptor family.</text>
</comment>
<feature type="signal peptide" evidence="10">
    <location>
        <begin position="1"/>
        <end position="25"/>
    </location>
</feature>
<dbReference type="InterPro" id="IPR036942">
    <property type="entry name" value="Beta-barrel_TonB_sf"/>
</dbReference>
<dbReference type="RefSeq" id="WP_149615103.1">
    <property type="nucleotide sequence ID" value="NZ_SEUK01000055.1"/>
</dbReference>
<evidence type="ECO:0000256" key="8">
    <source>
        <dbReference type="PROSITE-ProRule" id="PRU01360"/>
    </source>
</evidence>
<dbReference type="Gene3D" id="2.170.130.10">
    <property type="entry name" value="TonB-dependent receptor, plug domain"/>
    <property type="match status" value="1"/>
</dbReference>
<dbReference type="Pfam" id="PF00593">
    <property type="entry name" value="TonB_dep_Rec_b-barrel"/>
    <property type="match status" value="1"/>
</dbReference>
<evidence type="ECO:0000313" key="14">
    <source>
        <dbReference type="Proteomes" id="UP000324162"/>
    </source>
</evidence>
<keyword evidence="2 8" id="KW-0813">Transport</keyword>
<evidence type="ECO:0000259" key="11">
    <source>
        <dbReference type="Pfam" id="PF00593"/>
    </source>
</evidence>
<keyword evidence="6 8" id="KW-0472">Membrane</keyword>
<keyword evidence="5 9" id="KW-0798">TonB box</keyword>
<evidence type="ECO:0000256" key="2">
    <source>
        <dbReference type="ARBA" id="ARBA00022448"/>
    </source>
</evidence>
<accession>A0AB73BCK3</accession>
<feature type="domain" description="TonB-dependent receptor plug" evidence="12">
    <location>
        <begin position="66"/>
        <end position="180"/>
    </location>
</feature>
<dbReference type="PANTHER" id="PTHR47234">
    <property type="match status" value="1"/>
</dbReference>
<dbReference type="AlphaFoldDB" id="A0AB73BCK3"/>
<feature type="chain" id="PRO_5044499070" evidence="10">
    <location>
        <begin position="26"/>
        <end position="1011"/>
    </location>
</feature>
<evidence type="ECO:0000256" key="6">
    <source>
        <dbReference type="ARBA" id="ARBA00023136"/>
    </source>
</evidence>
<evidence type="ECO:0000256" key="5">
    <source>
        <dbReference type="ARBA" id="ARBA00023077"/>
    </source>
</evidence>
<protein>
    <submittedName>
        <fullName evidence="13">TonB-dependent receptor</fullName>
    </submittedName>
</protein>
<dbReference type="GO" id="GO:0009279">
    <property type="term" value="C:cell outer membrane"/>
    <property type="evidence" value="ECO:0007669"/>
    <property type="project" value="UniProtKB-SubCell"/>
</dbReference>
<proteinExistence type="inferred from homology"/>
<name>A0AB73BCK3_9GAMM</name>
<evidence type="ECO:0000256" key="3">
    <source>
        <dbReference type="ARBA" id="ARBA00022452"/>
    </source>
</evidence>
<evidence type="ECO:0000259" key="12">
    <source>
        <dbReference type="Pfam" id="PF07715"/>
    </source>
</evidence>
<dbReference type="SUPFAM" id="SSF56935">
    <property type="entry name" value="Porins"/>
    <property type="match status" value="1"/>
</dbReference>
<organism evidence="13 14">
    <name type="scientific">Pseudoalteromonas fuliginea</name>
    <dbReference type="NCBI Taxonomy" id="1872678"/>
    <lineage>
        <taxon>Bacteria</taxon>
        <taxon>Pseudomonadati</taxon>
        <taxon>Pseudomonadota</taxon>
        <taxon>Gammaproteobacteria</taxon>
        <taxon>Alteromonadales</taxon>
        <taxon>Pseudoalteromonadaceae</taxon>
        <taxon>Pseudoalteromonas</taxon>
    </lineage>
</organism>
<dbReference type="EMBL" id="SEUK01000055">
    <property type="protein sequence ID" value="KAA1156853.1"/>
    <property type="molecule type" value="Genomic_DNA"/>
</dbReference>
<dbReference type="Proteomes" id="UP000324162">
    <property type="component" value="Unassembled WGS sequence"/>
</dbReference>
<keyword evidence="3 8" id="KW-1134">Transmembrane beta strand</keyword>
<dbReference type="Pfam" id="PF07715">
    <property type="entry name" value="Plug"/>
    <property type="match status" value="1"/>
</dbReference>
<dbReference type="InterPro" id="IPR012910">
    <property type="entry name" value="Plug_dom"/>
</dbReference>
<keyword evidence="10" id="KW-0732">Signal</keyword>
<dbReference type="PANTHER" id="PTHR47234:SF2">
    <property type="entry name" value="TONB-DEPENDENT RECEPTOR"/>
    <property type="match status" value="1"/>
</dbReference>
<dbReference type="InterPro" id="IPR037066">
    <property type="entry name" value="Plug_dom_sf"/>
</dbReference>
<gene>
    <name evidence="13" type="ORF">EU508_18145</name>
</gene>
<sequence>MNTLSTRKCLLVIAITASFSQQVIAQENIDVGPQTNTTLAKKVAKTKEKVEKIVITGSRLRRDSFSVPTPLVVMTREDIADTGVGSLADILVDGIPSLTEDISNTNSQSLVSGTGLSTVNLRGLGASRTLTLIDGRRVVSNSYSGNKVSLSTIPSGMVQRVEVITGGASATYGADAVSGVVNIITQTDKEGFSLSGRTGESFEGGAKEFTIDMDYGTSFDDDKGYVFVSSSWDREFGLSYSDRKRAQLEDVHGYDSSLMCNTMQNADGDDVCMRDQTPADWASKSDGTLGGVFLESSNNDTQFWYDGQTLRDDWKGNEERYGINSNEYVALKIPNDKFSTAVKLNYDINDSLTAYAQVQLSLTSSFNNKSPEDDYESAYVPTFDAETGDALDDIRPGYIPIDNPYVPQEMIDTNPYKDRIYWDRRFGEVGNITTENNRTTLRTWAGLQGTAFNDEWEWDMSVGFGKFHQEQHRNNELNIVKVNQALQAEQLEDGTIQCKDEQARADGCVALNIFGEGSITPEMADWIRSSPTINTYIEQYNLLGYMTGDLFKLPAGNVSAVFGGEYRKDTVDLQTSEELKVGGITWNTIPEFNESMDVFEIFSEFSIPLLREVTFAKSLSVETSLRLAQYSVDSLDNVASYKLGFMWIPVEGYGIRANYSRSQRAPSISDLYSPPRGDFDSFDDICEGVTATSTEVGHANCRLDPTLATLISEDEAFELADENNSYSPNAGNSNVNVETSDSYTFGITMAPDFLTGFNLAIDYYDISIEDALGEIPNEEILEQCYNSSLSYGTDNAFCNDITRNSEGQITKIIQRVYNLNEESARGVDITFSQKMDLNDYGSLTLKGDFNHVIEQSTTYEGNDGLETLNYAGYYTSQDKGSVSLRWKLDELSVRWKVKYLGGFKDELETDEDVSDYLDAVADNKVLCNTGDSGCIESPEPLYFQNYGTYLRHDISASYSMKMDKNSRLKISGGINNIFDNNGLFHKSTGNYYSGYGGGVGRFGFIKAEYSF</sequence>
<dbReference type="PROSITE" id="PS52016">
    <property type="entry name" value="TONB_DEPENDENT_REC_3"/>
    <property type="match status" value="1"/>
</dbReference>
<keyword evidence="13" id="KW-0675">Receptor</keyword>
<evidence type="ECO:0000256" key="1">
    <source>
        <dbReference type="ARBA" id="ARBA00004571"/>
    </source>
</evidence>
<evidence type="ECO:0000256" key="10">
    <source>
        <dbReference type="SAM" id="SignalP"/>
    </source>
</evidence>
<keyword evidence="4 8" id="KW-0812">Transmembrane</keyword>
<evidence type="ECO:0000313" key="13">
    <source>
        <dbReference type="EMBL" id="KAA1156853.1"/>
    </source>
</evidence>
<dbReference type="InterPro" id="IPR039426">
    <property type="entry name" value="TonB-dep_rcpt-like"/>
</dbReference>